<reference evidence="3 4" key="1">
    <citation type="submission" date="2018-07" db="EMBL/GenBank/DDBJ databases">
        <title>Genomic Encyclopedia of Type Strains, Phase IV (KMG-IV): sequencing the most valuable type-strain genomes for metagenomic binning, comparative biology and taxonomic classification.</title>
        <authorList>
            <person name="Goeker M."/>
        </authorList>
    </citation>
    <scope>NUCLEOTIDE SEQUENCE [LARGE SCALE GENOMIC DNA]</scope>
    <source>
        <strain evidence="3 4">DSM 4134</strain>
    </source>
</reference>
<keyword evidence="1" id="KW-0802">TPR repeat</keyword>
<organism evidence="3 4">
    <name type="scientific">Marinoscillum furvescens DSM 4134</name>
    <dbReference type="NCBI Taxonomy" id="1122208"/>
    <lineage>
        <taxon>Bacteria</taxon>
        <taxon>Pseudomonadati</taxon>
        <taxon>Bacteroidota</taxon>
        <taxon>Cytophagia</taxon>
        <taxon>Cytophagales</taxon>
        <taxon>Reichenbachiellaceae</taxon>
        <taxon>Marinoscillum</taxon>
    </lineage>
</organism>
<dbReference type="EMBL" id="QREG01000001">
    <property type="protein sequence ID" value="REE05895.1"/>
    <property type="molecule type" value="Genomic_DNA"/>
</dbReference>
<evidence type="ECO:0000256" key="1">
    <source>
        <dbReference type="PROSITE-ProRule" id="PRU00339"/>
    </source>
</evidence>
<feature type="chain" id="PRO_5017672400" evidence="2">
    <location>
        <begin position="25"/>
        <end position="368"/>
    </location>
</feature>
<keyword evidence="4" id="KW-1185">Reference proteome</keyword>
<evidence type="ECO:0000256" key="2">
    <source>
        <dbReference type="SAM" id="SignalP"/>
    </source>
</evidence>
<dbReference type="Proteomes" id="UP000256779">
    <property type="component" value="Unassembled WGS sequence"/>
</dbReference>
<feature type="repeat" description="TPR" evidence="1">
    <location>
        <begin position="316"/>
        <end position="349"/>
    </location>
</feature>
<dbReference type="InterPro" id="IPR011990">
    <property type="entry name" value="TPR-like_helical_dom_sf"/>
</dbReference>
<dbReference type="Pfam" id="PF13181">
    <property type="entry name" value="TPR_8"/>
    <property type="match status" value="1"/>
</dbReference>
<name>A0A3D9LJ45_MARFU</name>
<evidence type="ECO:0000313" key="4">
    <source>
        <dbReference type="Proteomes" id="UP000256779"/>
    </source>
</evidence>
<dbReference type="SMART" id="SM00028">
    <property type="entry name" value="TPR"/>
    <property type="match status" value="2"/>
</dbReference>
<keyword evidence="2" id="KW-0732">Signal</keyword>
<dbReference type="PROSITE" id="PS50005">
    <property type="entry name" value="TPR"/>
    <property type="match status" value="1"/>
</dbReference>
<proteinExistence type="predicted"/>
<sequence>MKRSTSLLAALCMALCMLSFDLYAQLTTPRPSPAAELTQTIGLTKVTVNYSRPQVIRGANDRTGQIWGNQVPYGLTANNFGNQKPMPWRAGANENTVITFSTPVKIEGKAIAAGSYGLHMIPNADGTVQVLFSTNTTSWGSFWYEEAEEVLRVSVKMEDAPFTNVLTYDFVAFSPNTGTLALSWDDKRIPIQISVDQETTLANIRDQLRGVIGFGWQGPLAAASYCLNNNINHEEAIGWADRAIAANRSGQTLGVKAALLFQVGNNEEGVKVADEAKEIANVNELNILGYQLMGAKQMDKAKEFFLLNIERNPEVANCYDSMGECYVAMGDEKAAIKMFKKSLAMNPPANVKANSIANLQRLGVEQAE</sequence>
<protein>
    <submittedName>
        <fullName evidence="3">Tetratricopeptide repeat protein</fullName>
    </submittedName>
</protein>
<dbReference type="Pfam" id="PF11138">
    <property type="entry name" value="DUF2911"/>
    <property type="match status" value="1"/>
</dbReference>
<accession>A0A3D9LJ45</accession>
<evidence type="ECO:0000313" key="3">
    <source>
        <dbReference type="EMBL" id="REE05895.1"/>
    </source>
</evidence>
<dbReference type="InterPro" id="IPR019734">
    <property type="entry name" value="TPR_rpt"/>
</dbReference>
<gene>
    <name evidence="3" type="ORF">C7460_101414</name>
</gene>
<dbReference type="Gene3D" id="1.25.40.10">
    <property type="entry name" value="Tetratricopeptide repeat domain"/>
    <property type="match status" value="1"/>
</dbReference>
<dbReference type="RefSeq" id="WP_115866389.1">
    <property type="nucleotide sequence ID" value="NZ_QREG01000001.1"/>
</dbReference>
<dbReference type="AlphaFoldDB" id="A0A3D9LJ45"/>
<dbReference type="SUPFAM" id="SSF48452">
    <property type="entry name" value="TPR-like"/>
    <property type="match status" value="1"/>
</dbReference>
<comment type="caution">
    <text evidence="3">The sequence shown here is derived from an EMBL/GenBank/DDBJ whole genome shotgun (WGS) entry which is preliminary data.</text>
</comment>
<dbReference type="OrthoDB" id="195456at2"/>
<feature type="signal peptide" evidence="2">
    <location>
        <begin position="1"/>
        <end position="24"/>
    </location>
</feature>
<dbReference type="InterPro" id="IPR021314">
    <property type="entry name" value="DUF2911"/>
</dbReference>